<protein>
    <submittedName>
        <fullName evidence="3">Diguanylate cyclase/phosphodiesterase</fullName>
    </submittedName>
</protein>
<dbReference type="Gene3D" id="3.20.20.450">
    <property type="entry name" value="EAL domain"/>
    <property type="match status" value="1"/>
</dbReference>
<evidence type="ECO:0000259" key="2">
    <source>
        <dbReference type="PROSITE" id="PS50887"/>
    </source>
</evidence>
<evidence type="ECO:0000313" key="3">
    <source>
        <dbReference type="EMBL" id="SMF09890.1"/>
    </source>
</evidence>
<dbReference type="PROSITE" id="PS50883">
    <property type="entry name" value="EAL"/>
    <property type="match status" value="1"/>
</dbReference>
<dbReference type="EMBL" id="FXAG01000005">
    <property type="protein sequence ID" value="SMF09890.1"/>
    <property type="molecule type" value="Genomic_DNA"/>
</dbReference>
<dbReference type="InterPro" id="IPR000160">
    <property type="entry name" value="GGDEF_dom"/>
</dbReference>
<dbReference type="SUPFAM" id="SSF55073">
    <property type="entry name" value="Nucleotide cyclase"/>
    <property type="match status" value="1"/>
</dbReference>
<dbReference type="SMART" id="SM00267">
    <property type="entry name" value="GGDEF"/>
    <property type="match status" value="1"/>
</dbReference>
<dbReference type="Pfam" id="PF00990">
    <property type="entry name" value="GGDEF"/>
    <property type="match status" value="1"/>
</dbReference>
<dbReference type="InterPro" id="IPR003018">
    <property type="entry name" value="GAF"/>
</dbReference>
<dbReference type="AlphaFoldDB" id="A0A1Y6BH84"/>
<dbReference type="InterPro" id="IPR029016">
    <property type="entry name" value="GAF-like_dom_sf"/>
</dbReference>
<dbReference type="CDD" id="cd01948">
    <property type="entry name" value="EAL"/>
    <property type="match status" value="1"/>
</dbReference>
<dbReference type="InterPro" id="IPR043128">
    <property type="entry name" value="Rev_trsase/Diguanyl_cyclase"/>
</dbReference>
<dbReference type="PROSITE" id="PS50887">
    <property type="entry name" value="GGDEF"/>
    <property type="match status" value="1"/>
</dbReference>
<dbReference type="InterPro" id="IPR001633">
    <property type="entry name" value="EAL_dom"/>
</dbReference>
<accession>A0A1Y6BH84</accession>
<organism evidence="3 4">
    <name type="scientific">Pseudogulbenkiania subflava DSM 22618</name>
    <dbReference type="NCBI Taxonomy" id="1123014"/>
    <lineage>
        <taxon>Bacteria</taxon>
        <taxon>Pseudomonadati</taxon>
        <taxon>Pseudomonadota</taxon>
        <taxon>Betaproteobacteria</taxon>
        <taxon>Neisseriales</taxon>
        <taxon>Chromobacteriaceae</taxon>
        <taxon>Pseudogulbenkiania</taxon>
    </lineage>
</organism>
<dbReference type="GO" id="GO:0071111">
    <property type="term" value="F:cyclic-guanylate-specific phosphodiesterase activity"/>
    <property type="evidence" value="ECO:0007669"/>
    <property type="project" value="InterPro"/>
</dbReference>
<evidence type="ECO:0000259" key="1">
    <source>
        <dbReference type="PROSITE" id="PS50883"/>
    </source>
</evidence>
<dbReference type="RefSeq" id="WP_085275565.1">
    <property type="nucleotide sequence ID" value="NZ_FXAG01000005.1"/>
</dbReference>
<dbReference type="FunFam" id="3.20.20.450:FF:000001">
    <property type="entry name" value="Cyclic di-GMP phosphodiesterase yahA"/>
    <property type="match status" value="1"/>
</dbReference>
<dbReference type="SMART" id="SM00052">
    <property type="entry name" value="EAL"/>
    <property type="match status" value="1"/>
</dbReference>
<sequence>MARSKVTENGAIGASCVTPDDYARLYRALRTLSAGNRALARAPDEQTLLQDMCNAIVEQGGYRMAWIGYIEHDEHQTIRPMAHAGVEEGFLQLLDLTWSEQSATPSGLAIRTGTPQVGHDVLHDPALAKLFEEQKRRGYAAVSAYPLVIDGEIGGNLSIVSSEYNAFGEEELRVLSELAEDVAYGISALRSRVRHQEVEAAMHRMAYYDQLTGLPNRTLFLDQLGRMIASSSPPFRPFTVGILNVTQFREINDVLGYQQANELLLQVAARLQPQIDQGYFLGRVSDNEFAILQPNTDAERASQEAVRLLRQFDEPLTVAGVQVDARLRIGLSLFPGHGQEPDALMRRATMASRQALRSAVNYTIFNGSLDKECTRHVSLIAELHHAIEHDELRLYCQPKIQFDTGKLCGAEALVRWQHPERGLVEPDLFIKLAEQAGMITSLTHWILEAAFRHIYTLEQAGRPSPLAVNLSARDLLDPRLAERIRGLFLTWGIDPAHLQFELTESALMDDPGGALATLNQLKALGVQLAVDDFGTGYSSLSYLQRLPADTIKIDQSFVGAMIADQESDTIVRSTIDLGHNLGLHVVAEGVENRDIWNRLATLGCDIAQGYFVSRPIPVEQFDSSWHATLAA</sequence>
<dbReference type="InterPro" id="IPR029787">
    <property type="entry name" value="Nucleotide_cyclase"/>
</dbReference>
<dbReference type="PANTHER" id="PTHR33121:SF71">
    <property type="entry name" value="OXYGEN SENSOR PROTEIN DOSP"/>
    <property type="match status" value="1"/>
</dbReference>
<dbReference type="Gene3D" id="3.30.450.40">
    <property type="match status" value="1"/>
</dbReference>
<dbReference type="InterPro" id="IPR050706">
    <property type="entry name" value="Cyclic-di-GMP_PDE-like"/>
</dbReference>
<dbReference type="Proteomes" id="UP000192920">
    <property type="component" value="Unassembled WGS sequence"/>
</dbReference>
<dbReference type="NCBIfam" id="TIGR00254">
    <property type="entry name" value="GGDEF"/>
    <property type="match status" value="1"/>
</dbReference>
<feature type="domain" description="GGDEF" evidence="2">
    <location>
        <begin position="236"/>
        <end position="368"/>
    </location>
</feature>
<feature type="domain" description="EAL" evidence="1">
    <location>
        <begin position="376"/>
        <end position="629"/>
    </location>
</feature>
<evidence type="ECO:0000313" key="4">
    <source>
        <dbReference type="Proteomes" id="UP000192920"/>
    </source>
</evidence>
<dbReference type="CDD" id="cd01949">
    <property type="entry name" value="GGDEF"/>
    <property type="match status" value="1"/>
</dbReference>
<dbReference type="InterPro" id="IPR035919">
    <property type="entry name" value="EAL_sf"/>
</dbReference>
<dbReference type="Gene3D" id="3.30.70.270">
    <property type="match status" value="1"/>
</dbReference>
<gene>
    <name evidence="3" type="ORF">SAMN02745746_01238</name>
</gene>
<dbReference type="PANTHER" id="PTHR33121">
    <property type="entry name" value="CYCLIC DI-GMP PHOSPHODIESTERASE PDEF"/>
    <property type="match status" value="1"/>
</dbReference>
<keyword evidence="4" id="KW-1185">Reference proteome</keyword>
<name>A0A1Y6BH84_9NEIS</name>
<dbReference type="Pfam" id="PF00563">
    <property type="entry name" value="EAL"/>
    <property type="match status" value="1"/>
</dbReference>
<dbReference type="SUPFAM" id="SSF55781">
    <property type="entry name" value="GAF domain-like"/>
    <property type="match status" value="1"/>
</dbReference>
<dbReference type="STRING" id="1123014.SAMN02745746_01238"/>
<proteinExistence type="predicted"/>
<dbReference type="SUPFAM" id="SSF141868">
    <property type="entry name" value="EAL domain-like"/>
    <property type="match status" value="1"/>
</dbReference>
<reference evidence="4" key="1">
    <citation type="submission" date="2017-04" db="EMBL/GenBank/DDBJ databases">
        <authorList>
            <person name="Varghese N."/>
            <person name="Submissions S."/>
        </authorList>
    </citation>
    <scope>NUCLEOTIDE SEQUENCE [LARGE SCALE GENOMIC DNA]</scope>
    <source>
        <strain evidence="4">DSM 22618</strain>
    </source>
</reference>
<dbReference type="Pfam" id="PF13185">
    <property type="entry name" value="GAF_2"/>
    <property type="match status" value="1"/>
</dbReference>